<gene>
    <name evidence="2" type="ORF">F441_16116</name>
</gene>
<comment type="caution">
    <text evidence="2">The sequence shown here is derived from an EMBL/GenBank/DDBJ whole genome shotgun (WGS) entry which is preliminary data.</text>
</comment>
<sequence length="85" mass="9693">MKLNDGFIHATLVRALAHNIRMRVLSSDPQKMPAFLVESIEEGETKTLHCDGLYLNLCLSYSARDEIAGACRNRYRDGPRRNESR</sequence>
<keyword evidence="1 2" id="KW-0808">Transferase</keyword>
<dbReference type="InterPro" id="IPR036424">
    <property type="entry name" value="UPP_synth-like_sf"/>
</dbReference>
<name>W2WDU2_PHYNI</name>
<dbReference type="Gene3D" id="3.40.1180.10">
    <property type="entry name" value="Decaprenyl diphosphate synthase-like"/>
    <property type="match status" value="1"/>
</dbReference>
<dbReference type="Proteomes" id="UP000018958">
    <property type="component" value="Unassembled WGS sequence"/>
</dbReference>
<dbReference type="AlphaFoldDB" id="W2WDU2"/>
<reference evidence="2 3" key="1">
    <citation type="submission" date="2013-11" db="EMBL/GenBank/DDBJ databases">
        <title>The Genome Sequence of Phytophthora parasitica CJ01A1.</title>
        <authorList>
            <consortium name="The Broad Institute Genomics Platform"/>
            <person name="Russ C."/>
            <person name="Tyler B."/>
            <person name="Panabieres F."/>
            <person name="Shan W."/>
            <person name="Tripathy S."/>
            <person name="Grunwald N."/>
            <person name="Machado M."/>
            <person name="Johnson C.S."/>
            <person name="Walker B."/>
            <person name="Young S.K."/>
            <person name="Zeng Q."/>
            <person name="Gargeya S."/>
            <person name="Fitzgerald M."/>
            <person name="Haas B."/>
            <person name="Abouelleil A."/>
            <person name="Allen A.W."/>
            <person name="Alvarado L."/>
            <person name="Arachchi H.M."/>
            <person name="Berlin A.M."/>
            <person name="Chapman S.B."/>
            <person name="Gainer-Dewar J."/>
            <person name="Goldberg J."/>
            <person name="Griggs A."/>
            <person name="Gujja S."/>
            <person name="Hansen M."/>
            <person name="Howarth C."/>
            <person name="Imamovic A."/>
            <person name="Ireland A."/>
            <person name="Larimer J."/>
            <person name="McCowan C."/>
            <person name="Murphy C."/>
            <person name="Pearson M."/>
            <person name="Poon T.W."/>
            <person name="Priest M."/>
            <person name="Roberts A."/>
            <person name="Saif S."/>
            <person name="Shea T."/>
            <person name="Sisk P."/>
            <person name="Sykes S."/>
            <person name="Wortman J."/>
            <person name="Nusbaum C."/>
            <person name="Birren B."/>
        </authorList>
    </citation>
    <scope>NUCLEOTIDE SEQUENCE [LARGE SCALE GENOMIC DNA]</scope>
    <source>
        <strain evidence="2 3">CJ01A1</strain>
    </source>
</reference>
<proteinExistence type="predicted"/>
<evidence type="ECO:0000256" key="1">
    <source>
        <dbReference type="ARBA" id="ARBA00022679"/>
    </source>
</evidence>
<dbReference type="GO" id="GO:0016765">
    <property type="term" value="F:transferase activity, transferring alkyl or aryl (other than methyl) groups"/>
    <property type="evidence" value="ECO:0007669"/>
    <property type="project" value="InterPro"/>
</dbReference>
<evidence type="ECO:0000313" key="2">
    <source>
        <dbReference type="EMBL" id="ETP07729.1"/>
    </source>
</evidence>
<dbReference type="InterPro" id="IPR001441">
    <property type="entry name" value="UPP_synth-like"/>
</dbReference>
<dbReference type="SUPFAM" id="SSF64005">
    <property type="entry name" value="Undecaprenyl diphosphate synthase"/>
    <property type="match status" value="1"/>
</dbReference>
<evidence type="ECO:0000313" key="3">
    <source>
        <dbReference type="Proteomes" id="UP000018958"/>
    </source>
</evidence>
<protein>
    <submittedName>
        <fullName evidence="2">Di-trans,poly-cis-decaprenylcistransferase</fullName>
    </submittedName>
</protein>
<organism evidence="2 3">
    <name type="scientific">Phytophthora nicotianae CJ01A1</name>
    <dbReference type="NCBI Taxonomy" id="1317063"/>
    <lineage>
        <taxon>Eukaryota</taxon>
        <taxon>Sar</taxon>
        <taxon>Stramenopiles</taxon>
        <taxon>Oomycota</taxon>
        <taxon>Peronosporomycetes</taxon>
        <taxon>Peronosporales</taxon>
        <taxon>Peronosporaceae</taxon>
        <taxon>Phytophthora</taxon>
    </lineage>
</organism>
<accession>W2WDU2</accession>
<dbReference type="EMBL" id="ANIX01003247">
    <property type="protein sequence ID" value="ETP07729.1"/>
    <property type="molecule type" value="Genomic_DNA"/>
</dbReference>
<dbReference type="Pfam" id="PF01255">
    <property type="entry name" value="Prenyltransf"/>
    <property type="match status" value="1"/>
</dbReference>